<comment type="similarity">
    <text evidence="1">Belongs to the UDP-N-acetylglucosamine 2-epimerase family.</text>
</comment>
<proteinExistence type="inferred from homology"/>
<dbReference type="GO" id="GO:0016853">
    <property type="term" value="F:isomerase activity"/>
    <property type="evidence" value="ECO:0007669"/>
    <property type="project" value="UniProtKB-KW"/>
</dbReference>
<dbReference type="InterPro" id="IPR003331">
    <property type="entry name" value="UDP_GlcNAc_Epimerase_2_dom"/>
</dbReference>
<evidence type="ECO:0000256" key="1">
    <source>
        <dbReference type="RuleBase" id="RU003513"/>
    </source>
</evidence>
<dbReference type="NCBIfam" id="TIGR00236">
    <property type="entry name" value="wecB"/>
    <property type="match status" value="1"/>
</dbReference>
<dbReference type="STRING" id="1817867.A3F83_11750"/>
<evidence type="ECO:0000313" key="3">
    <source>
        <dbReference type="EMBL" id="OGG06609.1"/>
    </source>
</evidence>
<feature type="domain" description="UDP-N-acetylglucosamine 2-epimerase" evidence="2">
    <location>
        <begin position="27"/>
        <end position="355"/>
    </location>
</feature>
<dbReference type="Proteomes" id="UP000179129">
    <property type="component" value="Unassembled WGS sequence"/>
</dbReference>
<dbReference type="InterPro" id="IPR029767">
    <property type="entry name" value="WecB-like"/>
</dbReference>
<gene>
    <name evidence="3" type="ORF">A3F83_11750</name>
</gene>
<dbReference type="AlphaFoldDB" id="A0A1F5Z2C4"/>
<dbReference type="Gene3D" id="3.40.50.2000">
    <property type="entry name" value="Glycogen Phosphorylase B"/>
    <property type="match status" value="2"/>
</dbReference>
<dbReference type="PANTHER" id="PTHR43174">
    <property type="entry name" value="UDP-N-ACETYLGLUCOSAMINE 2-EPIMERASE"/>
    <property type="match status" value="1"/>
</dbReference>
<dbReference type="EMBL" id="MFIX01000017">
    <property type="protein sequence ID" value="OGG06609.1"/>
    <property type="molecule type" value="Genomic_DNA"/>
</dbReference>
<evidence type="ECO:0000313" key="4">
    <source>
        <dbReference type="Proteomes" id="UP000179129"/>
    </source>
</evidence>
<organism evidence="3 4">
    <name type="scientific">Candidatus Glassbacteria bacterium RIFCSPLOWO2_12_FULL_58_11</name>
    <dbReference type="NCBI Taxonomy" id="1817867"/>
    <lineage>
        <taxon>Bacteria</taxon>
        <taxon>Candidatus Glassiibacteriota</taxon>
    </lineage>
</organism>
<sequence>MKHAFILGTRPEIIKLSPVVRSYIRRKLPFSIIHTNQHYSPQMDAVFFKQLELPAPEFNLNAGSGSHGAQLGKMLESLEPVLQELAPEAAIVQGDTNSVLAGALIASRLGIPVAHVEAGLRSYDRRMPEEFNRILADNLADYLFAPTEGAKKILLGEGFPESRIHVTGNTVVDALQHVAGLCDKLEPLERRWNISRGHFLLVTLHRPENVDSKEILTPILEAINELSTRHGLPAVFPVHPRTVRRLKEFGIDLPRTFLALEAAGYLSFVQLEKEARLIITDSGGVQEEACILGVPCVTVRLSTERPETVEVGANLVTGVAREAIVAGAEKMLARRSNWANPFGDGRAGERIVDIILESRTD</sequence>
<name>A0A1F5Z2C4_9BACT</name>
<reference evidence="3 4" key="1">
    <citation type="journal article" date="2016" name="Nat. Commun.">
        <title>Thousands of microbial genomes shed light on interconnected biogeochemical processes in an aquifer system.</title>
        <authorList>
            <person name="Anantharaman K."/>
            <person name="Brown C.T."/>
            <person name="Hug L.A."/>
            <person name="Sharon I."/>
            <person name="Castelle C.J."/>
            <person name="Probst A.J."/>
            <person name="Thomas B.C."/>
            <person name="Singh A."/>
            <person name="Wilkins M.J."/>
            <person name="Karaoz U."/>
            <person name="Brodie E.L."/>
            <person name="Williams K.H."/>
            <person name="Hubbard S.S."/>
            <person name="Banfield J.F."/>
        </authorList>
    </citation>
    <scope>NUCLEOTIDE SEQUENCE [LARGE SCALE GENOMIC DNA]</scope>
</reference>
<dbReference type="SUPFAM" id="SSF53756">
    <property type="entry name" value="UDP-Glycosyltransferase/glycogen phosphorylase"/>
    <property type="match status" value="1"/>
</dbReference>
<evidence type="ECO:0000259" key="2">
    <source>
        <dbReference type="Pfam" id="PF02350"/>
    </source>
</evidence>
<keyword evidence="1" id="KW-0413">Isomerase</keyword>
<dbReference type="PANTHER" id="PTHR43174:SF1">
    <property type="entry name" value="UDP-N-ACETYLGLUCOSAMINE 2-EPIMERASE"/>
    <property type="match status" value="1"/>
</dbReference>
<comment type="caution">
    <text evidence="3">The sequence shown here is derived from an EMBL/GenBank/DDBJ whole genome shotgun (WGS) entry which is preliminary data.</text>
</comment>
<dbReference type="CDD" id="cd03786">
    <property type="entry name" value="GTB_UDP-GlcNAc_2-Epimerase"/>
    <property type="match status" value="1"/>
</dbReference>
<dbReference type="Pfam" id="PF02350">
    <property type="entry name" value="Epimerase_2"/>
    <property type="match status" value="1"/>
</dbReference>
<accession>A0A1F5Z2C4</accession>
<protein>
    <submittedName>
        <fullName evidence="3">UDP-N-acetylglucosamine 2-epimerase</fullName>
    </submittedName>
</protein>